<dbReference type="GO" id="GO:0005694">
    <property type="term" value="C:chromosome"/>
    <property type="evidence" value="ECO:0007669"/>
    <property type="project" value="TreeGrafter"/>
</dbReference>
<dbReference type="Pfam" id="PF02195">
    <property type="entry name" value="ParB_N"/>
    <property type="match status" value="1"/>
</dbReference>
<evidence type="ECO:0000259" key="3">
    <source>
        <dbReference type="SMART" id="SM00470"/>
    </source>
</evidence>
<evidence type="ECO:0000313" key="5">
    <source>
        <dbReference type="Proteomes" id="UP000667802"/>
    </source>
</evidence>
<comment type="caution">
    <text evidence="4">The sequence shown here is derived from an EMBL/GenBank/DDBJ whole genome shotgun (WGS) entry which is preliminary data.</text>
</comment>
<feature type="coiled-coil region" evidence="2">
    <location>
        <begin position="18"/>
        <end position="67"/>
    </location>
</feature>
<gene>
    <name evidence="4" type="ORF">G7B40_037610</name>
</gene>
<dbReference type="SMART" id="SM00470">
    <property type="entry name" value="ParB"/>
    <property type="match status" value="1"/>
</dbReference>
<dbReference type="Gene3D" id="3.90.1530.10">
    <property type="entry name" value="Conserved hypothetical protein from pyrococcus furiosus pfu- 392566-001, ParB domain"/>
    <property type="match status" value="1"/>
</dbReference>
<proteinExistence type="inferred from homology"/>
<dbReference type="Proteomes" id="UP000667802">
    <property type="component" value="Unassembled WGS sequence"/>
</dbReference>
<feature type="domain" description="ParB-like N-terminal" evidence="3">
    <location>
        <begin position="61"/>
        <end position="155"/>
    </location>
</feature>
<keyword evidence="5" id="KW-1185">Reference proteome</keyword>
<organism evidence="4 5">
    <name type="scientific">Aetokthonos hydrillicola Thurmond2011</name>
    <dbReference type="NCBI Taxonomy" id="2712845"/>
    <lineage>
        <taxon>Bacteria</taxon>
        <taxon>Bacillati</taxon>
        <taxon>Cyanobacteriota</taxon>
        <taxon>Cyanophyceae</taxon>
        <taxon>Nostocales</taxon>
        <taxon>Hapalosiphonaceae</taxon>
        <taxon>Aetokthonos</taxon>
    </lineage>
</organism>
<dbReference type="AlphaFoldDB" id="A0AAP5MDW9"/>
<protein>
    <submittedName>
        <fullName evidence="4">ParB/RepB/Spo0J family partition protein</fullName>
    </submittedName>
</protein>
<evidence type="ECO:0000313" key="4">
    <source>
        <dbReference type="EMBL" id="MDR9900228.1"/>
    </source>
</evidence>
<dbReference type="GO" id="GO:0003677">
    <property type="term" value="F:DNA binding"/>
    <property type="evidence" value="ECO:0007669"/>
    <property type="project" value="InterPro"/>
</dbReference>
<dbReference type="InterPro" id="IPR003115">
    <property type="entry name" value="ParB_N"/>
</dbReference>
<dbReference type="InterPro" id="IPR036086">
    <property type="entry name" value="ParB/Sulfiredoxin_sf"/>
</dbReference>
<accession>A0AAP5MDW9</accession>
<dbReference type="PANTHER" id="PTHR33375">
    <property type="entry name" value="CHROMOSOME-PARTITIONING PROTEIN PARB-RELATED"/>
    <property type="match status" value="1"/>
</dbReference>
<evidence type="ECO:0000256" key="1">
    <source>
        <dbReference type="ARBA" id="ARBA00006295"/>
    </source>
</evidence>
<dbReference type="InterPro" id="IPR004437">
    <property type="entry name" value="ParB/RepB/Spo0J"/>
</dbReference>
<dbReference type="NCBIfam" id="TIGR00180">
    <property type="entry name" value="parB_part"/>
    <property type="match status" value="1"/>
</dbReference>
<evidence type="ECO:0000256" key="2">
    <source>
        <dbReference type="SAM" id="Coils"/>
    </source>
</evidence>
<dbReference type="EMBL" id="JAALHA020000032">
    <property type="protein sequence ID" value="MDR9900228.1"/>
    <property type="molecule type" value="Genomic_DNA"/>
</dbReference>
<dbReference type="InterPro" id="IPR050336">
    <property type="entry name" value="Chromosome_partition/occlusion"/>
</dbReference>
<name>A0AAP5MDW9_9CYAN</name>
<dbReference type="PANTHER" id="PTHR33375:SF1">
    <property type="entry name" value="CHROMOSOME-PARTITIONING PROTEIN PARB-RELATED"/>
    <property type="match status" value="1"/>
</dbReference>
<keyword evidence="2" id="KW-0175">Coiled coil</keyword>
<comment type="similarity">
    <text evidence="1">Belongs to the ParB family.</text>
</comment>
<dbReference type="GO" id="GO:0007059">
    <property type="term" value="P:chromosome segregation"/>
    <property type="evidence" value="ECO:0007669"/>
    <property type="project" value="TreeGrafter"/>
</dbReference>
<dbReference type="SUPFAM" id="SSF110849">
    <property type="entry name" value="ParB/Sulfiredoxin"/>
    <property type="match status" value="1"/>
</dbReference>
<dbReference type="RefSeq" id="WP_208340599.1">
    <property type="nucleotide sequence ID" value="NZ_CAWQFN010000717.1"/>
</dbReference>
<sequence length="376" mass="41915">MIVALPKIARKFDGAIQKSAQEQKIAELQAEVERLRTEKSPLIEEELQKLREQLQNQSGEKEIEVELIDPNPNQPRQTITPESIQAKARLLKKHGQISPIILVPQSNGRYMLLDGQLRTEAAKLLEWKTIRALVVPMPEDLDSSALMTFLGFEDLNPLDKAEAIATHITKSIGFEVDETITLLSTVLKRIERDGKSKELTKLVAVSTESQILGLEELLITGSEQDLLLLLLELGLNPASVKANLMPMLGLPQDLKEAIRHRGLKGAHALALMTLSAKVLGVSDKEATKERKSAIDQVLKKNLTVPETRELIKQIKAKYLKEEKTESKKVKAVIQKVRELSSESLSDVGSEQLQELRSLLVEKLSEIDQLVSTSETE</sequence>
<reference evidence="5" key="1">
    <citation type="journal article" date="2021" name="Science">
        <title>Hunting the eagle killer: A cyanobacterial neurotoxin causes vacuolar myelinopathy.</title>
        <authorList>
            <person name="Breinlinger S."/>
            <person name="Phillips T.J."/>
            <person name="Haram B.N."/>
            <person name="Mares J."/>
            <person name="Martinez Yerena J.A."/>
            <person name="Hrouzek P."/>
            <person name="Sobotka R."/>
            <person name="Henderson W.M."/>
            <person name="Schmieder P."/>
            <person name="Williams S.M."/>
            <person name="Lauderdale J.D."/>
            <person name="Wilde H.D."/>
            <person name="Gerrin W."/>
            <person name="Kust A."/>
            <person name="Washington J.W."/>
            <person name="Wagner C."/>
            <person name="Geier B."/>
            <person name="Liebeke M."/>
            <person name="Enke H."/>
            <person name="Niedermeyer T.H.J."/>
            <person name="Wilde S.B."/>
        </authorList>
    </citation>
    <scope>NUCLEOTIDE SEQUENCE [LARGE SCALE GENOMIC DNA]</scope>
    <source>
        <strain evidence="5">Thurmond2011</strain>
    </source>
</reference>